<evidence type="ECO:0008006" key="3">
    <source>
        <dbReference type="Google" id="ProtNLM"/>
    </source>
</evidence>
<dbReference type="Proteomes" id="UP000000311">
    <property type="component" value="Unassembled WGS sequence"/>
</dbReference>
<reference evidence="1 2" key="1">
    <citation type="journal article" date="2010" name="Science">
        <title>Genomic comparison of the ants Camponotus floridanus and Harpegnathos saltator.</title>
        <authorList>
            <person name="Bonasio R."/>
            <person name="Zhang G."/>
            <person name="Ye C."/>
            <person name="Mutti N.S."/>
            <person name="Fang X."/>
            <person name="Qin N."/>
            <person name="Donahue G."/>
            <person name="Yang P."/>
            <person name="Li Q."/>
            <person name="Li C."/>
            <person name="Zhang P."/>
            <person name="Huang Z."/>
            <person name="Berger S.L."/>
            <person name="Reinberg D."/>
            <person name="Wang J."/>
            <person name="Liebig J."/>
        </authorList>
    </citation>
    <scope>NUCLEOTIDE SEQUENCE [LARGE SCALE GENOMIC DNA]</scope>
    <source>
        <strain evidence="2">C129</strain>
    </source>
</reference>
<dbReference type="EMBL" id="GL440715">
    <property type="protein sequence ID" value="EFN65466.1"/>
    <property type="molecule type" value="Genomic_DNA"/>
</dbReference>
<gene>
    <name evidence="1" type="ORF">EAG_15273</name>
</gene>
<protein>
    <recommendedName>
        <fullName evidence="3">EB domain-containing protein</fullName>
    </recommendedName>
</protein>
<sequence length="149" mass="16527">MNVHIGDNCERDAECIKNAFCRWQQNCLCNPYYSPSPDKSLCIATVGLSCEDHTTCQTMANGECRQGTCSCKDEFFLDSTNSSNCIPSLYTFCNSDYECYEDDKSPDILECKNGQCVCKEGEPLCAKGSLFMATGTIVTISLLIQRMAQ</sequence>
<proteinExistence type="predicted"/>
<dbReference type="OrthoDB" id="5912242at2759"/>
<accession>E2AM60</accession>
<organism evidence="2">
    <name type="scientific">Camponotus floridanus</name>
    <name type="common">Florida carpenter ant</name>
    <dbReference type="NCBI Taxonomy" id="104421"/>
    <lineage>
        <taxon>Eukaryota</taxon>
        <taxon>Metazoa</taxon>
        <taxon>Ecdysozoa</taxon>
        <taxon>Arthropoda</taxon>
        <taxon>Hexapoda</taxon>
        <taxon>Insecta</taxon>
        <taxon>Pterygota</taxon>
        <taxon>Neoptera</taxon>
        <taxon>Endopterygota</taxon>
        <taxon>Hymenoptera</taxon>
        <taxon>Apocrita</taxon>
        <taxon>Aculeata</taxon>
        <taxon>Formicoidea</taxon>
        <taxon>Formicidae</taxon>
        <taxon>Formicinae</taxon>
        <taxon>Camponotus</taxon>
    </lineage>
</organism>
<keyword evidence="2" id="KW-1185">Reference proteome</keyword>
<dbReference type="AlphaFoldDB" id="E2AM60"/>
<evidence type="ECO:0000313" key="2">
    <source>
        <dbReference type="Proteomes" id="UP000000311"/>
    </source>
</evidence>
<evidence type="ECO:0000313" key="1">
    <source>
        <dbReference type="EMBL" id="EFN65466.1"/>
    </source>
</evidence>
<name>E2AM60_CAMFO</name>
<dbReference type="InParanoid" id="E2AM60"/>